<sequence length="194" mass="20610">MSAGGCGEPSPSRPVEEPQAAADQVEDCLLLVWQRQATRTERFDRENDRVKGGAISCATGTSPSQFEAALAAIRAAAASGDKAALLAELGMPLLYIDAAGNRRELQQDELADALFDDVFSPDVLALLRRVRLEDLTVVPDQGAFVELGSIWLVVDSFGGRPRIVTVNRQALGEAAAAARDAARQGQGRPAPLNE</sequence>
<feature type="region of interest" description="Disordered" evidence="1">
    <location>
        <begin position="1"/>
        <end position="20"/>
    </location>
</feature>
<dbReference type="AlphaFoldDB" id="A0A6I4URF4"/>
<name>A0A6I4URF4_9SPHN</name>
<evidence type="ECO:0000313" key="3">
    <source>
        <dbReference type="Proteomes" id="UP000469159"/>
    </source>
</evidence>
<dbReference type="Proteomes" id="UP000469159">
    <property type="component" value="Unassembled WGS sequence"/>
</dbReference>
<protein>
    <submittedName>
        <fullName evidence="2">Uncharacterized protein</fullName>
    </submittedName>
</protein>
<keyword evidence="3" id="KW-1185">Reference proteome</keyword>
<dbReference type="OrthoDB" id="7408950at2"/>
<gene>
    <name evidence="2" type="ORF">GRI75_05125</name>
</gene>
<accession>A0A6I4URF4</accession>
<comment type="caution">
    <text evidence="2">The sequence shown here is derived from an EMBL/GenBank/DDBJ whole genome shotgun (WGS) entry which is preliminary data.</text>
</comment>
<dbReference type="EMBL" id="WTYK01000002">
    <property type="protein sequence ID" value="MXP41026.1"/>
    <property type="molecule type" value="Genomic_DNA"/>
</dbReference>
<proteinExistence type="predicted"/>
<evidence type="ECO:0000313" key="2">
    <source>
        <dbReference type="EMBL" id="MXP41026.1"/>
    </source>
</evidence>
<evidence type="ECO:0000256" key="1">
    <source>
        <dbReference type="SAM" id="MobiDB-lite"/>
    </source>
</evidence>
<organism evidence="2 3">
    <name type="scientific">Croceibacterium soli</name>
    <dbReference type="NCBI Taxonomy" id="1739690"/>
    <lineage>
        <taxon>Bacteria</taxon>
        <taxon>Pseudomonadati</taxon>
        <taxon>Pseudomonadota</taxon>
        <taxon>Alphaproteobacteria</taxon>
        <taxon>Sphingomonadales</taxon>
        <taxon>Erythrobacteraceae</taxon>
        <taxon>Croceibacterium</taxon>
    </lineage>
</organism>
<reference evidence="2 3" key="1">
    <citation type="submission" date="2019-12" db="EMBL/GenBank/DDBJ databases">
        <title>Genomic-based taxomic classification of the family Erythrobacteraceae.</title>
        <authorList>
            <person name="Xu L."/>
        </authorList>
    </citation>
    <scope>NUCLEOTIDE SEQUENCE [LARGE SCALE GENOMIC DNA]</scope>
    <source>
        <strain evidence="2 3">MCCC 1K02066</strain>
    </source>
</reference>